<protein>
    <submittedName>
        <fullName evidence="2">Uncharacterized protein</fullName>
    </submittedName>
</protein>
<feature type="region of interest" description="Disordered" evidence="1">
    <location>
        <begin position="258"/>
        <end position="336"/>
    </location>
</feature>
<feature type="compositionally biased region" description="Acidic residues" evidence="1">
    <location>
        <begin position="287"/>
        <end position="300"/>
    </location>
</feature>
<feature type="compositionally biased region" description="Low complexity" evidence="1">
    <location>
        <begin position="261"/>
        <end position="271"/>
    </location>
</feature>
<reference evidence="2" key="1">
    <citation type="journal article" date="2020" name="Nature">
        <title>Giant virus diversity and host interactions through global metagenomics.</title>
        <authorList>
            <person name="Schulz F."/>
            <person name="Roux S."/>
            <person name="Paez-Espino D."/>
            <person name="Jungbluth S."/>
            <person name="Walsh D.A."/>
            <person name="Denef V.J."/>
            <person name="McMahon K.D."/>
            <person name="Konstantinidis K.T."/>
            <person name="Eloe-Fadrosh E.A."/>
            <person name="Kyrpides N.C."/>
            <person name="Woyke T."/>
        </authorList>
    </citation>
    <scope>NUCLEOTIDE SEQUENCE</scope>
    <source>
        <strain evidence="2">GVMAG-M-3300009163-63</strain>
    </source>
</reference>
<organism evidence="2">
    <name type="scientific">viral metagenome</name>
    <dbReference type="NCBI Taxonomy" id="1070528"/>
    <lineage>
        <taxon>unclassified sequences</taxon>
        <taxon>metagenomes</taxon>
        <taxon>organismal metagenomes</taxon>
    </lineage>
</organism>
<dbReference type="AlphaFoldDB" id="A0A6C0F020"/>
<accession>A0A6C0F020</accession>
<evidence type="ECO:0000313" key="2">
    <source>
        <dbReference type="EMBL" id="QHT34291.1"/>
    </source>
</evidence>
<dbReference type="EMBL" id="MN738998">
    <property type="protein sequence ID" value="QHT34291.1"/>
    <property type="molecule type" value="Genomic_DNA"/>
</dbReference>
<evidence type="ECO:0000256" key="1">
    <source>
        <dbReference type="SAM" id="MobiDB-lite"/>
    </source>
</evidence>
<sequence>MATATATAAAPIPIIQGVSFRPDTDIKYTKLKINSSGGKSVGVVNAHTGQSLYVGTPLLLTWGIQEFVDEKTKKVSYDMALQFPSEEYHQSAESKADSNAFLQAMTAFEKKLKADALANSKDWFAKPKMTPDAIDALFTPVLKYPVDKTTCEKDTSKAPTMKIKVPFWNNKWEGVEVYDGNKVCLFPSSNPAVSPKDFITKQSHVVTMIQCGGLWFANGKFGVTWRLVQGIVQPKLSMRGRCHLSLTPSESVRLQSEADKQQQQQQETQQFCDDDDVPSSAPVTETVDSDDGESDEEDDGGLLARMPSLPVAAPPVQPQSVASADAPKKKIIKKAA</sequence>
<proteinExistence type="predicted"/>
<name>A0A6C0F020_9ZZZZ</name>